<dbReference type="EMBL" id="JAIOUQ010000009">
    <property type="protein sequence ID" value="MBZ2166280.1"/>
    <property type="molecule type" value="Genomic_DNA"/>
</dbReference>
<comment type="caution">
    <text evidence="1">The sequence shown here is derived from an EMBL/GenBank/DDBJ whole genome shotgun (WGS) entry which is preliminary data.</text>
</comment>
<dbReference type="RefSeq" id="WP_223791820.1">
    <property type="nucleotide sequence ID" value="NZ_JAIOUQ010000009.1"/>
</dbReference>
<name>A0A8T5UYN1_9EURY</name>
<dbReference type="Proteomes" id="UP000825933">
    <property type="component" value="Unassembled WGS sequence"/>
</dbReference>
<reference evidence="2" key="1">
    <citation type="journal article" date="2022" name="Microbiol. Resour. Announc.">
        <title>Draft Genome Sequence of a Methanogenic Archaeon from West Spitsbergen Permafrost.</title>
        <authorList>
            <person name="Trubitsyn V."/>
            <person name="Rivkina E."/>
            <person name="Shcherbakova V."/>
        </authorList>
    </citation>
    <scope>NUCLEOTIDE SEQUENCE [LARGE SCALE GENOMIC DNA]</scope>
    <source>
        <strain evidence="2">VT</strain>
    </source>
</reference>
<sequence length="97" mass="11587">MHHKFSDFADEDGPLQGKKKRIDDILNLEILVLNFKISKSRFPEKCENYVTIQFECKDEKYIIFTGSRVLTEQLEKYKGKLPFLTKIVKRDKYYTFS</sequence>
<organism evidence="1 2">
    <name type="scientific">Methanobacterium spitsbergense</name>
    <dbReference type="NCBI Taxonomy" id="2874285"/>
    <lineage>
        <taxon>Archaea</taxon>
        <taxon>Methanobacteriati</taxon>
        <taxon>Methanobacteriota</taxon>
        <taxon>Methanomada group</taxon>
        <taxon>Methanobacteria</taxon>
        <taxon>Methanobacteriales</taxon>
        <taxon>Methanobacteriaceae</taxon>
        <taxon>Methanobacterium</taxon>
    </lineage>
</organism>
<keyword evidence="2" id="KW-1185">Reference proteome</keyword>
<evidence type="ECO:0000313" key="1">
    <source>
        <dbReference type="EMBL" id="MBZ2166280.1"/>
    </source>
</evidence>
<proteinExistence type="predicted"/>
<gene>
    <name evidence="1" type="ORF">K8N75_09550</name>
</gene>
<accession>A0A8T5UYN1</accession>
<dbReference type="AlphaFoldDB" id="A0A8T5UYN1"/>
<evidence type="ECO:0000313" key="2">
    <source>
        <dbReference type="Proteomes" id="UP000825933"/>
    </source>
</evidence>
<protein>
    <submittedName>
        <fullName evidence="1">Uncharacterized protein</fullName>
    </submittedName>
</protein>